<gene>
    <name evidence="3" type="ORF">CMQ_7015</name>
</gene>
<feature type="compositionally biased region" description="Basic and acidic residues" evidence="1">
    <location>
        <begin position="191"/>
        <end position="202"/>
    </location>
</feature>
<feature type="compositionally biased region" description="Basic and acidic residues" evidence="1">
    <location>
        <begin position="20"/>
        <end position="47"/>
    </location>
</feature>
<evidence type="ECO:0000259" key="2">
    <source>
        <dbReference type="PROSITE" id="PS50206"/>
    </source>
</evidence>
<feature type="compositionally biased region" description="Basic and acidic residues" evidence="1">
    <location>
        <begin position="101"/>
        <end position="110"/>
    </location>
</feature>
<reference evidence="3 4" key="1">
    <citation type="journal article" date="2011" name="Proc. Natl. Acad. Sci. U.S.A.">
        <title>Genome and transcriptome analyses of the mountain pine beetle-fungal symbiont Grosmannia clavigera, a lodgepole pine pathogen.</title>
        <authorList>
            <person name="DiGuistini S."/>
            <person name="Wang Y."/>
            <person name="Liao N.Y."/>
            <person name="Taylor G."/>
            <person name="Tanguay P."/>
            <person name="Feau N."/>
            <person name="Henrissat B."/>
            <person name="Chan S.K."/>
            <person name="Hesse-Orce U."/>
            <person name="Alamouti S.M."/>
            <person name="Tsui C.K.M."/>
            <person name="Docking R.T."/>
            <person name="Levasseur A."/>
            <person name="Haridas S."/>
            <person name="Robertson G."/>
            <person name="Birol I."/>
            <person name="Holt R.A."/>
            <person name="Marra M.A."/>
            <person name="Hamelin R.C."/>
            <person name="Hirst M."/>
            <person name="Jones S.J.M."/>
            <person name="Bohlmann J."/>
            <person name="Breuil C."/>
        </authorList>
    </citation>
    <scope>NUCLEOTIDE SEQUENCE [LARGE SCALE GENOMIC DNA]</scope>
    <source>
        <strain evidence="4">kw1407 / UAMH 11150</strain>
    </source>
</reference>
<dbReference type="EMBL" id="GL629729">
    <property type="protein sequence ID" value="EFX06694.1"/>
    <property type="molecule type" value="Genomic_DNA"/>
</dbReference>
<proteinExistence type="predicted"/>
<dbReference type="AlphaFoldDB" id="F0X7I8"/>
<dbReference type="STRING" id="655863.F0X7I8"/>
<name>F0X7I8_GROCL</name>
<feature type="compositionally biased region" description="Low complexity" evidence="1">
    <location>
        <begin position="66"/>
        <end position="82"/>
    </location>
</feature>
<dbReference type="OrthoDB" id="2159131at2759"/>
<dbReference type="PANTHER" id="PTHR22093">
    <property type="entry name" value="LEUKOCYTE RECEPTOR CLUSTER LRC MEMBER 1"/>
    <property type="match status" value="1"/>
</dbReference>
<dbReference type="Proteomes" id="UP000007796">
    <property type="component" value="Unassembled WGS sequence"/>
</dbReference>
<organism evidence="4">
    <name type="scientific">Grosmannia clavigera (strain kw1407 / UAMH 11150)</name>
    <name type="common">Blue stain fungus</name>
    <name type="synonym">Graphiocladiella clavigera</name>
    <dbReference type="NCBI Taxonomy" id="655863"/>
    <lineage>
        <taxon>Eukaryota</taxon>
        <taxon>Fungi</taxon>
        <taxon>Dikarya</taxon>
        <taxon>Ascomycota</taxon>
        <taxon>Pezizomycotina</taxon>
        <taxon>Sordariomycetes</taxon>
        <taxon>Sordariomycetidae</taxon>
        <taxon>Ophiostomatales</taxon>
        <taxon>Ophiostomataceae</taxon>
        <taxon>Leptographium</taxon>
    </lineage>
</organism>
<accession>F0X7I8</accession>
<dbReference type="SMART" id="SM01083">
    <property type="entry name" value="Cir_N"/>
    <property type="match status" value="1"/>
</dbReference>
<dbReference type="PROSITE" id="PS50206">
    <property type="entry name" value="RHODANESE_3"/>
    <property type="match status" value="1"/>
</dbReference>
<evidence type="ECO:0000256" key="1">
    <source>
        <dbReference type="SAM" id="MobiDB-lite"/>
    </source>
</evidence>
<dbReference type="RefSeq" id="XP_014176176.1">
    <property type="nucleotide sequence ID" value="XM_014320701.1"/>
</dbReference>
<dbReference type="eggNOG" id="ENOG502RR25">
    <property type="taxonomic scope" value="Eukaryota"/>
</dbReference>
<feature type="domain" description="Rhodanese" evidence="2">
    <location>
        <begin position="166"/>
        <end position="194"/>
    </location>
</feature>
<dbReference type="InParanoid" id="F0X7I8"/>
<dbReference type="InterPro" id="IPR039875">
    <property type="entry name" value="LENG1-like"/>
</dbReference>
<dbReference type="HOGENOM" id="CLU_047019_0_0_1"/>
<feature type="compositionally biased region" description="Basic and acidic residues" evidence="1">
    <location>
        <begin position="328"/>
        <end position="346"/>
    </location>
</feature>
<dbReference type="PANTHER" id="PTHR22093:SF0">
    <property type="entry name" value="LEUKOCYTE RECEPTOR CLUSTER MEMBER 1"/>
    <property type="match status" value="1"/>
</dbReference>
<protein>
    <recommendedName>
        <fullName evidence="2">Rhodanese domain-containing protein</fullName>
    </recommendedName>
</protein>
<feature type="compositionally biased region" description="Basic and acidic residues" evidence="1">
    <location>
        <begin position="275"/>
        <end position="289"/>
    </location>
</feature>
<dbReference type="Pfam" id="PF10197">
    <property type="entry name" value="Cir_N"/>
    <property type="match status" value="1"/>
</dbReference>
<evidence type="ECO:0000313" key="3">
    <source>
        <dbReference type="EMBL" id="EFX06694.1"/>
    </source>
</evidence>
<feature type="compositionally biased region" description="Low complexity" evidence="1">
    <location>
        <begin position="225"/>
        <end position="236"/>
    </location>
</feature>
<dbReference type="GeneID" id="25980513"/>
<feature type="region of interest" description="Disordered" evidence="1">
    <location>
        <begin position="181"/>
        <end position="353"/>
    </location>
</feature>
<sequence>MPLKLLGKKSWNVYNAANIERVRRDEAEARAREADEDRRRKETESARRQAILRGEAVPEEDQTAISGPSGSGASSSAAAAGSQRPWAAKKRKRHGEDDTDFEMRLARAEMEPGSLEATGPVKSKSKSGGAASRPIVDGTGHIDLFGEAPQPSGGGRQARGPPTDGALLNMRFADAAGYNGSFEAWYAGGGDKAKRQQAEQEPRQQQQQRPRHPPLPSSVLADPLAAMRQGAAAVRALTQERKRETEERAADMAAMEAEERRQRRERRRERRRRREEKEHDADDGTEGRQSRRRHHRHESDSDSGNSLEDFSLQGGRSSESRRRHRSQDRRADKQSRPDDRHADRHARERSHRR</sequence>
<feature type="compositionally biased region" description="Basic and acidic residues" evidence="1">
    <location>
        <begin position="238"/>
        <end position="250"/>
    </location>
</feature>
<keyword evidence="4" id="KW-1185">Reference proteome</keyword>
<dbReference type="InterPro" id="IPR001763">
    <property type="entry name" value="Rhodanese-like_dom"/>
</dbReference>
<feature type="compositionally biased region" description="Basic residues" evidence="1">
    <location>
        <begin position="263"/>
        <end position="274"/>
    </location>
</feature>
<feature type="region of interest" description="Disordered" evidence="1">
    <location>
        <begin position="17"/>
        <end position="167"/>
    </location>
</feature>
<dbReference type="InterPro" id="IPR019339">
    <property type="entry name" value="CIR_N_dom"/>
</dbReference>
<evidence type="ECO:0000313" key="4">
    <source>
        <dbReference type="Proteomes" id="UP000007796"/>
    </source>
</evidence>